<keyword evidence="6" id="KW-1185">Reference proteome</keyword>
<dbReference type="Gene3D" id="3.90.79.10">
    <property type="entry name" value="Nucleoside Triphosphate Pyrophosphohydrolase"/>
    <property type="match status" value="1"/>
</dbReference>
<dbReference type="PRINTS" id="PR00502">
    <property type="entry name" value="NUDIXFAMILY"/>
</dbReference>
<evidence type="ECO:0000313" key="6">
    <source>
        <dbReference type="Proteomes" id="UP000632154"/>
    </source>
</evidence>
<dbReference type="InterPro" id="IPR015797">
    <property type="entry name" value="NUDIX_hydrolase-like_dom_sf"/>
</dbReference>
<evidence type="ECO:0000256" key="3">
    <source>
        <dbReference type="RuleBase" id="RU003476"/>
    </source>
</evidence>
<dbReference type="PANTHER" id="PTHR43046:SF2">
    <property type="entry name" value="8-OXO-DGTP DIPHOSPHATASE-RELATED"/>
    <property type="match status" value="1"/>
</dbReference>
<dbReference type="SUPFAM" id="SSF55811">
    <property type="entry name" value="Nudix"/>
    <property type="match status" value="1"/>
</dbReference>
<dbReference type="Pfam" id="PF00293">
    <property type="entry name" value="NUDIX"/>
    <property type="match status" value="1"/>
</dbReference>
<evidence type="ECO:0000259" key="4">
    <source>
        <dbReference type="PROSITE" id="PS51462"/>
    </source>
</evidence>
<dbReference type="PROSITE" id="PS51462">
    <property type="entry name" value="NUDIX"/>
    <property type="match status" value="1"/>
</dbReference>
<dbReference type="PROSITE" id="PS00893">
    <property type="entry name" value="NUDIX_BOX"/>
    <property type="match status" value="1"/>
</dbReference>
<dbReference type="InterPro" id="IPR000086">
    <property type="entry name" value="NUDIX_hydrolase_dom"/>
</dbReference>
<feature type="domain" description="Nudix hydrolase" evidence="4">
    <location>
        <begin position="19"/>
        <end position="149"/>
    </location>
</feature>
<comment type="cofactor">
    <cofactor evidence="1">
        <name>Mg(2+)</name>
        <dbReference type="ChEBI" id="CHEBI:18420"/>
    </cofactor>
</comment>
<sequence length="158" mass="17581">MPSPDYITDLRALIGNAPVNLMGAAGLLFDDEGRVLLERLVGRDEVWSLPSGLCELAEPPEQALRREVREETGLHVLGAELLTLHTTPLRTLANGHQASFYTALYRVTHWEGTPQPDGREVERLDWFAVNALPPLRGYIGRWAAEWLQARQEAACGRG</sequence>
<evidence type="ECO:0000256" key="2">
    <source>
        <dbReference type="ARBA" id="ARBA00022801"/>
    </source>
</evidence>
<evidence type="ECO:0000313" key="5">
    <source>
        <dbReference type="EMBL" id="GHG02223.1"/>
    </source>
</evidence>
<evidence type="ECO:0000256" key="1">
    <source>
        <dbReference type="ARBA" id="ARBA00001946"/>
    </source>
</evidence>
<keyword evidence="2 3" id="KW-0378">Hydrolase</keyword>
<comment type="caution">
    <text evidence="5">The sequence shown here is derived from an EMBL/GenBank/DDBJ whole genome shotgun (WGS) entry which is preliminary data.</text>
</comment>
<dbReference type="EMBL" id="BNAL01000013">
    <property type="protein sequence ID" value="GHG02223.1"/>
    <property type="molecule type" value="Genomic_DNA"/>
</dbReference>
<dbReference type="Proteomes" id="UP000632154">
    <property type="component" value="Unassembled WGS sequence"/>
</dbReference>
<comment type="similarity">
    <text evidence="3">Belongs to the Nudix hydrolase family.</text>
</comment>
<proteinExistence type="inferred from homology"/>
<accession>A0ABQ3K4U9</accession>
<organism evidence="5 6">
    <name type="scientific">Deinococcus piscis</name>
    <dbReference type="NCBI Taxonomy" id="394230"/>
    <lineage>
        <taxon>Bacteria</taxon>
        <taxon>Thermotogati</taxon>
        <taxon>Deinococcota</taxon>
        <taxon>Deinococci</taxon>
        <taxon>Deinococcales</taxon>
        <taxon>Deinococcaceae</taxon>
        <taxon>Deinococcus</taxon>
    </lineage>
</organism>
<dbReference type="PANTHER" id="PTHR43046">
    <property type="entry name" value="GDP-MANNOSE MANNOSYL HYDROLASE"/>
    <property type="match status" value="1"/>
</dbReference>
<reference evidence="6" key="1">
    <citation type="journal article" date="2019" name="Int. J. Syst. Evol. Microbiol.">
        <title>The Global Catalogue of Microorganisms (GCM) 10K type strain sequencing project: providing services to taxonomists for standard genome sequencing and annotation.</title>
        <authorList>
            <consortium name="The Broad Institute Genomics Platform"/>
            <consortium name="The Broad Institute Genome Sequencing Center for Infectious Disease"/>
            <person name="Wu L."/>
            <person name="Ma J."/>
        </authorList>
    </citation>
    <scope>NUCLEOTIDE SEQUENCE [LARGE SCALE GENOMIC DNA]</scope>
    <source>
        <strain evidence="6">CGMCC 1.18439</strain>
    </source>
</reference>
<gene>
    <name evidence="5" type="ORF">GCM10017783_13130</name>
</gene>
<dbReference type="InterPro" id="IPR020476">
    <property type="entry name" value="Nudix_hydrolase"/>
</dbReference>
<name>A0ABQ3K4U9_9DEIO</name>
<dbReference type="InterPro" id="IPR020084">
    <property type="entry name" value="NUDIX_hydrolase_CS"/>
</dbReference>
<protein>
    <submittedName>
        <fullName evidence="5">DNA mismatch repair protein MutT</fullName>
    </submittedName>
</protein>
<dbReference type="RefSeq" id="WP_189642877.1">
    <property type="nucleotide sequence ID" value="NZ_BNAL01000013.1"/>
</dbReference>